<keyword evidence="2 5" id="KW-0545">Nucleotide biosynthesis</keyword>
<dbReference type="AlphaFoldDB" id="A0A7Z0BGV0"/>
<dbReference type="SUPFAM" id="SSF52540">
    <property type="entry name" value="P-loop containing nucleoside triphosphate hydrolases"/>
    <property type="match status" value="1"/>
</dbReference>
<gene>
    <name evidence="5" type="primary">adk</name>
    <name evidence="9" type="ORF">HNR22_004276</name>
</gene>
<comment type="subcellular location">
    <subcellularLocation>
        <location evidence="5 7">Cytoplasm</location>
    </subcellularLocation>
</comment>
<feature type="binding site" evidence="5">
    <location>
        <position position="128"/>
    </location>
    <ligand>
        <name>Zn(2+)</name>
        <dbReference type="ChEBI" id="CHEBI:29105"/>
        <note>structural</note>
    </ligand>
</feature>
<keyword evidence="10" id="KW-1185">Reference proteome</keyword>
<evidence type="ECO:0000256" key="6">
    <source>
        <dbReference type="RuleBase" id="RU003330"/>
    </source>
</evidence>
<feature type="binding site" evidence="5">
    <location>
        <position position="148"/>
    </location>
    <ligand>
        <name>Zn(2+)</name>
        <dbReference type="ChEBI" id="CHEBI:29105"/>
        <note>structural</note>
    </ligand>
</feature>
<dbReference type="PANTHER" id="PTHR23359">
    <property type="entry name" value="NUCLEOTIDE KINASE"/>
    <property type="match status" value="1"/>
</dbReference>
<comment type="catalytic activity">
    <reaction evidence="5 7">
        <text>AMP + ATP = 2 ADP</text>
        <dbReference type="Rhea" id="RHEA:12973"/>
        <dbReference type="ChEBI" id="CHEBI:30616"/>
        <dbReference type="ChEBI" id="CHEBI:456215"/>
        <dbReference type="ChEBI" id="CHEBI:456216"/>
        <dbReference type="EC" id="2.7.4.3"/>
    </reaction>
</comment>
<sequence>MALAETRLVLIGSPGAETAEVADHLAARLGLPSISIRDAIQSAVRAGSELGDDLRRSMNAEQLPAPELIAAIVQRRLGEPDAVGGFVYWTEFPTLSVMRSMETLGIQAVELVLADAEATRRLTGRRTCRGCGKIWHIESLPTLVEGVCDRCGSKVFHRDDDAPAAVAHQLSVYHKHSAPVLAHYRAAGSLINVDATRSTEEIVTELTSRLERS</sequence>
<feature type="domain" description="Adenylate kinase active site lid" evidence="8">
    <location>
        <begin position="125"/>
        <end position="160"/>
    </location>
</feature>
<feature type="binding site" evidence="5">
    <location>
        <position position="131"/>
    </location>
    <ligand>
        <name>Zn(2+)</name>
        <dbReference type="ChEBI" id="CHEBI:29105"/>
        <note>structural</note>
    </ligand>
</feature>
<comment type="subunit">
    <text evidence="5 7">Monomer.</text>
</comment>
<comment type="caution">
    <text evidence="9">The sequence shown here is derived from an EMBL/GenBank/DDBJ whole genome shotgun (WGS) entry which is preliminary data.</text>
</comment>
<dbReference type="InterPro" id="IPR027417">
    <property type="entry name" value="P-loop_NTPase"/>
</dbReference>
<keyword evidence="5 7" id="KW-0067">ATP-binding</keyword>
<dbReference type="GO" id="GO:0044209">
    <property type="term" value="P:AMP salvage"/>
    <property type="evidence" value="ECO:0007669"/>
    <property type="project" value="UniProtKB-UniRule"/>
</dbReference>
<dbReference type="Pfam" id="PF00406">
    <property type="entry name" value="ADK"/>
    <property type="match status" value="1"/>
</dbReference>
<comment type="function">
    <text evidence="5">Catalyzes the reversible transfer of the terminal phosphate group between ATP and AMP. Plays an important role in cellular energy homeostasis and in adenine nucleotide metabolism.</text>
</comment>
<dbReference type="Proteomes" id="UP000523545">
    <property type="component" value="Unassembled WGS sequence"/>
</dbReference>
<dbReference type="UniPathway" id="UPA00588">
    <property type="reaction ID" value="UER00649"/>
</dbReference>
<feature type="binding site" evidence="5">
    <location>
        <position position="158"/>
    </location>
    <ligand>
        <name>AMP</name>
        <dbReference type="ChEBI" id="CHEBI:456215"/>
    </ligand>
</feature>
<dbReference type="GO" id="GO:0004017">
    <property type="term" value="F:AMP kinase activity"/>
    <property type="evidence" value="ECO:0007669"/>
    <property type="project" value="UniProtKB-UniRule"/>
</dbReference>
<reference evidence="9 10" key="1">
    <citation type="submission" date="2020-07" db="EMBL/GenBank/DDBJ databases">
        <title>Sequencing the genomes of 1000 actinobacteria strains.</title>
        <authorList>
            <person name="Klenk H.-P."/>
        </authorList>
    </citation>
    <scope>NUCLEOTIDE SEQUENCE [LARGE SCALE GENOMIC DNA]</scope>
    <source>
        <strain evidence="9 10">DSM 45876</strain>
    </source>
</reference>
<comment type="pathway">
    <text evidence="5">Purine metabolism; AMP biosynthesis via salvage pathway; AMP from ADP: step 1/1.</text>
</comment>
<evidence type="ECO:0000313" key="10">
    <source>
        <dbReference type="Proteomes" id="UP000523545"/>
    </source>
</evidence>
<feature type="binding site" evidence="5">
    <location>
        <position position="197"/>
    </location>
    <ligand>
        <name>ATP</name>
        <dbReference type="ChEBI" id="CHEBI:30616"/>
    </ligand>
</feature>
<feature type="binding site" evidence="5">
    <location>
        <position position="125"/>
    </location>
    <ligand>
        <name>ATP</name>
        <dbReference type="ChEBI" id="CHEBI:30616"/>
    </ligand>
</feature>
<evidence type="ECO:0000256" key="2">
    <source>
        <dbReference type="ARBA" id="ARBA00022727"/>
    </source>
</evidence>
<dbReference type="Gene3D" id="3.40.50.300">
    <property type="entry name" value="P-loop containing nucleotide triphosphate hydrolases"/>
    <property type="match status" value="1"/>
</dbReference>
<dbReference type="GO" id="GO:0005737">
    <property type="term" value="C:cytoplasm"/>
    <property type="evidence" value="ECO:0007669"/>
    <property type="project" value="UniProtKB-SubCell"/>
</dbReference>
<proteinExistence type="inferred from homology"/>
<feature type="binding site" evidence="5">
    <location>
        <position position="151"/>
    </location>
    <ligand>
        <name>Zn(2+)</name>
        <dbReference type="ChEBI" id="CHEBI:29105"/>
        <note>structural</note>
    </ligand>
</feature>
<dbReference type="InterPro" id="IPR000850">
    <property type="entry name" value="Adenylat/UMP-CMP_kin"/>
</dbReference>
<evidence type="ECO:0000256" key="7">
    <source>
        <dbReference type="RuleBase" id="RU003331"/>
    </source>
</evidence>
<comment type="domain">
    <text evidence="5">Consists of three domains, a large central CORE domain and two small peripheral domains, NMPbind and LID, which undergo movements during catalysis. The LID domain closes over the site of phosphoryl transfer upon ATP binding. Assembling and dissambling the active center during each catalytic cycle provides an effective means to prevent ATP hydrolysis. Some bacteria have evolved a zinc-coordinating structure that stabilizes the LID domain.</text>
</comment>
<evidence type="ECO:0000313" key="9">
    <source>
        <dbReference type="EMBL" id="NYH44549.1"/>
    </source>
</evidence>
<dbReference type="RefSeq" id="WP_179781817.1">
    <property type="nucleotide sequence ID" value="NZ_JACCHK010000001.1"/>
</dbReference>
<keyword evidence="5" id="KW-0963">Cytoplasm</keyword>
<feature type="region of interest" description="LID" evidence="5">
    <location>
        <begin position="124"/>
        <end position="161"/>
    </location>
</feature>
<name>A0A7Z0BGV0_9ACTN</name>
<keyword evidence="4 5" id="KW-0418">Kinase</keyword>
<keyword evidence="1 5" id="KW-0808">Transferase</keyword>
<dbReference type="EC" id="2.7.4.3" evidence="5 7"/>
<dbReference type="EMBL" id="JACCHK010000001">
    <property type="protein sequence ID" value="NYH44549.1"/>
    <property type="molecule type" value="Genomic_DNA"/>
</dbReference>
<evidence type="ECO:0000256" key="5">
    <source>
        <dbReference type="HAMAP-Rule" id="MF_00235"/>
    </source>
</evidence>
<dbReference type="GO" id="GO:0005524">
    <property type="term" value="F:ATP binding"/>
    <property type="evidence" value="ECO:0007669"/>
    <property type="project" value="UniProtKB-UniRule"/>
</dbReference>
<evidence type="ECO:0000256" key="3">
    <source>
        <dbReference type="ARBA" id="ARBA00022741"/>
    </source>
</evidence>
<keyword evidence="3 5" id="KW-0547">Nucleotide-binding</keyword>
<evidence type="ECO:0000259" key="8">
    <source>
        <dbReference type="Pfam" id="PF05191"/>
    </source>
</evidence>
<dbReference type="GO" id="GO:0008270">
    <property type="term" value="F:zinc ion binding"/>
    <property type="evidence" value="ECO:0007669"/>
    <property type="project" value="UniProtKB-UniRule"/>
</dbReference>
<evidence type="ECO:0000256" key="4">
    <source>
        <dbReference type="ARBA" id="ARBA00022777"/>
    </source>
</evidence>
<feature type="binding site" evidence="5">
    <location>
        <position position="37"/>
    </location>
    <ligand>
        <name>AMP</name>
        <dbReference type="ChEBI" id="CHEBI:456215"/>
    </ligand>
</feature>
<organism evidence="9 10">
    <name type="scientific">Micromonospora jinlongensis</name>
    <dbReference type="NCBI Taxonomy" id="1287877"/>
    <lineage>
        <taxon>Bacteria</taxon>
        <taxon>Bacillati</taxon>
        <taxon>Actinomycetota</taxon>
        <taxon>Actinomycetes</taxon>
        <taxon>Micromonosporales</taxon>
        <taxon>Micromonosporaceae</taxon>
        <taxon>Micromonospora</taxon>
    </lineage>
</organism>
<accession>A0A7Z0BGV0</accession>
<dbReference type="HAMAP" id="MF_00235">
    <property type="entry name" value="Adenylate_kinase_Adk"/>
    <property type="match status" value="1"/>
</dbReference>
<dbReference type="Pfam" id="PF05191">
    <property type="entry name" value="ADK_lid"/>
    <property type="match status" value="1"/>
</dbReference>
<dbReference type="InterPro" id="IPR007862">
    <property type="entry name" value="Adenylate_kinase_lid-dom"/>
</dbReference>
<comment type="similarity">
    <text evidence="5 6">Belongs to the adenylate kinase family.</text>
</comment>
<evidence type="ECO:0000256" key="1">
    <source>
        <dbReference type="ARBA" id="ARBA00022679"/>
    </source>
</evidence>
<comment type="caution">
    <text evidence="5">Lacks conserved residue(s) required for the propagation of feature annotation.</text>
</comment>
<keyword evidence="5" id="KW-0479">Metal-binding</keyword>
<dbReference type="PRINTS" id="PR00094">
    <property type="entry name" value="ADENYLTKNASE"/>
</dbReference>
<protein>
    <recommendedName>
        <fullName evidence="5 7">Adenylate kinase</fullName>
        <shortName evidence="5">AK</shortName>
        <ecNumber evidence="5 7">2.7.4.3</ecNumber>
    </recommendedName>
    <alternativeName>
        <fullName evidence="5">ATP-AMP transphosphorylase</fullName>
    </alternativeName>
    <alternativeName>
        <fullName evidence="5">ATP:AMP phosphotransferase</fullName>
    </alternativeName>
    <alternativeName>
        <fullName evidence="5">Adenylate monophosphate kinase</fullName>
    </alternativeName>
</protein>
<feature type="region of interest" description="NMP" evidence="5">
    <location>
        <begin position="35"/>
        <end position="64"/>
    </location>
</feature>
<keyword evidence="5" id="KW-0862">Zinc</keyword>